<accession>A0A7W3LJM6</accession>
<keyword evidence="3 7" id="KW-0479">Metal-binding</keyword>
<evidence type="ECO:0000313" key="8">
    <source>
        <dbReference type="EMBL" id="MBA8949310.1"/>
    </source>
</evidence>
<comment type="caution">
    <text evidence="8">The sequence shown here is derived from an EMBL/GenBank/DDBJ whole genome shotgun (WGS) entry which is preliminary data.</text>
</comment>
<dbReference type="GO" id="GO:0005506">
    <property type="term" value="F:iron ion binding"/>
    <property type="evidence" value="ECO:0007669"/>
    <property type="project" value="InterPro"/>
</dbReference>
<evidence type="ECO:0000256" key="4">
    <source>
        <dbReference type="ARBA" id="ARBA00023002"/>
    </source>
</evidence>
<dbReference type="EMBL" id="JACJIA010000001">
    <property type="protein sequence ID" value="MBA8949310.1"/>
    <property type="molecule type" value="Genomic_DNA"/>
</dbReference>
<dbReference type="CDD" id="cd11078">
    <property type="entry name" value="CYP130-like"/>
    <property type="match status" value="1"/>
</dbReference>
<dbReference type="Pfam" id="PF00067">
    <property type="entry name" value="p450"/>
    <property type="match status" value="2"/>
</dbReference>
<dbReference type="Proteomes" id="UP000572680">
    <property type="component" value="Unassembled WGS sequence"/>
</dbReference>
<keyword evidence="2 7" id="KW-0349">Heme</keyword>
<dbReference type="SUPFAM" id="SSF48264">
    <property type="entry name" value="Cytochrome P450"/>
    <property type="match status" value="1"/>
</dbReference>
<dbReference type="InterPro" id="IPR002397">
    <property type="entry name" value="Cyt_P450_B"/>
</dbReference>
<evidence type="ECO:0000256" key="5">
    <source>
        <dbReference type="ARBA" id="ARBA00023004"/>
    </source>
</evidence>
<dbReference type="AlphaFoldDB" id="A0A7W3LJM6"/>
<dbReference type="GO" id="GO:0020037">
    <property type="term" value="F:heme binding"/>
    <property type="evidence" value="ECO:0007669"/>
    <property type="project" value="InterPro"/>
</dbReference>
<dbReference type="InterPro" id="IPR017972">
    <property type="entry name" value="Cyt_P450_CS"/>
</dbReference>
<organism evidence="8 9">
    <name type="scientific">Actinomadura namibiensis</name>
    <dbReference type="NCBI Taxonomy" id="182080"/>
    <lineage>
        <taxon>Bacteria</taxon>
        <taxon>Bacillati</taxon>
        <taxon>Actinomycetota</taxon>
        <taxon>Actinomycetes</taxon>
        <taxon>Streptosporangiales</taxon>
        <taxon>Thermomonosporaceae</taxon>
        <taxon>Actinomadura</taxon>
    </lineage>
</organism>
<gene>
    <name evidence="8" type="ORF">HNR61_000908</name>
</gene>
<evidence type="ECO:0000256" key="7">
    <source>
        <dbReference type="RuleBase" id="RU000461"/>
    </source>
</evidence>
<proteinExistence type="inferred from homology"/>
<dbReference type="FunFam" id="1.10.630.10:FF:000018">
    <property type="entry name" value="Cytochrome P450 monooxygenase"/>
    <property type="match status" value="1"/>
</dbReference>
<keyword evidence="4 7" id="KW-0560">Oxidoreductase</keyword>
<dbReference type="InterPro" id="IPR001128">
    <property type="entry name" value="Cyt_P450"/>
</dbReference>
<keyword evidence="6 7" id="KW-0503">Monooxygenase</keyword>
<dbReference type="PRINTS" id="PR00359">
    <property type="entry name" value="BP450"/>
</dbReference>
<evidence type="ECO:0000313" key="9">
    <source>
        <dbReference type="Proteomes" id="UP000572680"/>
    </source>
</evidence>
<protein>
    <recommendedName>
        <fullName evidence="10">Cytochrome P450</fullName>
    </recommendedName>
</protein>
<reference evidence="8 9" key="1">
    <citation type="submission" date="2020-08" db="EMBL/GenBank/DDBJ databases">
        <title>Genomic Encyclopedia of Type Strains, Phase IV (KMG-IV): sequencing the most valuable type-strain genomes for metagenomic binning, comparative biology and taxonomic classification.</title>
        <authorList>
            <person name="Goeker M."/>
        </authorList>
    </citation>
    <scope>NUCLEOTIDE SEQUENCE [LARGE SCALE GENOMIC DNA]</scope>
    <source>
        <strain evidence="8 9">DSM 44197</strain>
    </source>
</reference>
<dbReference type="GO" id="GO:0036199">
    <property type="term" value="F:cholest-4-en-3-one 26-monooxygenase activity"/>
    <property type="evidence" value="ECO:0007669"/>
    <property type="project" value="TreeGrafter"/>
</dbReference>
<dbReference type="PANTHER" id="PTHR46696">
    <property type="entry name" value="P450, PUTATIVE (EUROFUNG)-RELATED"/>
    <property type="match status" value="1"/>
</dbReference>
<evidence type="ECO:0008006" key="10">
    <source>
        <dbReference type="Google" id="ProtNLM"/>
    </source>
</evidence>
<comment type="similarity">
    <text evidence="1 7">Belongs to the cytochrome P450 family.</text>
</comment>
<dbReference type="PROSITE" id="PS00086">
    <property type="entry name" value="CYTOCHROME_P450"/>
    <property type="match status" value="1"/>
</dbReference>
<keyword evidence="5 7" id="KW-0408">Iron</keyword>
<dbReference type="Gene3D" id="1.10.630.10">
    <property type="entry name" value="Cytochrome P450"/>
    <property type="match status" value="1"/>
</dbReference>
<dbReference type="InterPro" id="IPR036396">
    <property type="entry name" value="Cyt_P450_sf"/>
</dbReference>
<dbReference type="GO" id="GO:0008395">
    <property type="term" value="F:steroid hydroxylase activity"/>
    <property type="evidence" value="ECO:0007669"/>
    <property type="project" value="TreeGrafter"/>
</dbReference>
<evidence type="ECO:0000256" key="6">
    <source>
        <dbReference type="ARBA" id="ARBA00023033"/>
    </source>
</evidence>
<evidence type="ECO:0000256" key="2">
    <source>
        <dbReference type="ARBA" id="ARBA00022617"/>
    </source>
</evidence>
<dbReference type="RefSeq" id="WP_182841768.1">
    <property type="nucleotide sequence ID" value="NZ_BAAALP010000003.1"/>
</dbReference>
<sequence length="399" mass="44958">MPSPDRDPSYSPYDYAVHEDPYPIYARLREEAPLYRNDDLDFWALSRHGDVARAFRDHATFSSSNGVSLEPNAWGPHAHRTMSFLALDPPRHTRMRALVSRGFTPRRVKELGDGILDLTRRYLIPLLDKGEGDFVAEFAGLLPMDVISQMMGVPEGDRAEVRRLADTVVHREEGVHDVPLTGMAAALTLVGYYQDMVAERRRRRRDDLTSALLDAEIDGDRLTDEEVIAFLFLMVVAGNETTTKLLANALYWGWRNPGQAARPFADPARVDDWIEETLRYDTSSQMLARTVTRDLTLHGRRVAAGDRMLLLVGSANRDPRAFDRPDDYDLDRDTSQIVSFGGGRHFCLGANLARLEARVALGELVARVRAYEVDGDRAERVHSANVRGFATLPVRLEVR</sequence>
<dbReference type="PANTHER" id="PTHR46696:SF4">
    <property type="entry name" value="BIOTIN BIOSYNTHESIS CYTOCHROME P450"/>
    <property type="match status" value="1"/>
</dbReference>
<evidence type="ECO:0000256" key="3">
    <source>
        <dbReference type="ARBA" id="ARBA00022723"/>
    </source>
</evidence>
<dbReference type="GO" id="GO:0006707">
    <property type="term" value="P:cholesterol catabolic process"/>
    <property type="evidence" value="ECO:0007669"/>
    <property type="project" value="TreeGrafter"/>
</dbReference>
<name>A0A7W3LJM6_ACTNM</name>
<keyword evidence="9" id="KW-1185">Reference proteome</keyword>
<evidence type="ECO:0000256" key="1">
    <source>
        <dbReference type="ARBA" id="ARBA00010617"/>
    </source>
</evidence>